<dbReference type="Proteomes" id="UP001434883">
    <property type="component" value="Unassembled WGS sequence"/>
</dbReference>
<dbReference type="EMBL" id="JAHRIN010044618">
    <property type="protein sequence ID" value="MEQ2207436.1"/>
    <property type="molecule type" value="Genomic_DNA"/>
</dbReference>
<gene>
    <name evidence="2" type="ORF">XENOCAPTIV_012379</name>
</gene>
<evidence type="ECO:0000256" key="1">
    <source>
        <dbReference type="SAM" id="MobiDB-lite"/>
    </source>
</evidence>
<feature type="compositionally biased region" description="Basic and acidic residues" evidence="1">
    <location>
        <begin position="126"/>
        <end position="139"/>
    </location>
</feature>
<accession>A0ABV0RH31</accession>
<reference evidence="2 3" key="1">
    <citation type="submission" date="2021-06" db="EMBL/GenBank/DDBJ databases">
        <authorList>
            <person name="Palmer J.M."/>
        </authorList>
    </citation>
    <scope>NUCLEOTIDE SEQUENCE [LARGE SCALE GENOMIC DNA]</scope>
    <source>
        <strain evidence="2 3">XC_2019</strain>
        <tissue evidence="2">Muscle</tissue>
    </source>
</reference>
<protein>
    <submittedName>
        <fullName evidence="2">Uncharacterized protein</fullName>
    </submittedName>
</protein>
<proteinExistence type="predicted"/>
<comment type="caution">
    <text evidence="2">The sequence shown here is derived from an EMBL/GenBank/DDBJ whole genome shotgun (WGS) entry which is preliminary data.</text>
</comment>
<sequence length="146" mass="15974">LQRSGSQGETKSPQIPMAPTIVYQLPPPIQWESYTYGPRGRARGGLLEIGPEEGLDGEGLVPPPAWSVGKWIIGPATAHSAMGHAQKELLCLCINPQDSRGLFLHNLQMQHSYLHKAVNIVCRDGDSSDTPHREWENGRTHCSSGN</sequence>
<keyword evidence="3" id="KW-1185">Reference proteome</keyword>
<organism evidence="2 3">
    <name type="scientific">Xenoophorus captivus</name>
    <dbReference type="NCBI Taxonomy" id="1517983"/>
    <lineage>
        <taxon>Eukaryota</taxon>
        <taxon>Metazoa</taxon>
        <taxon>Chordata</taxon>
        <taxon>Craniata</taxon>
        <taxon>Vertebrata</taxon>
        <taxon>Euteleostomi</taxon>
        <taxon>Actinopterygii</taxon>
        <taxon>Neopterygii</taxon>
        <taxon>Teleostei</taxon>
        <taxon>Neoteleostei</taxon>
        <taxon>Acanthomorphata</taxon>
        <taxon>Ovalentaria</taxon>
        <taxon>Atherinomorphae</taxon>
        <taxon>Cyprinodontiformes</taxon>
        <taxon>Goodeidae</taxon>
        <taxon>Xenoophorus</taxon>
    </lineage>
</organism>
<feature type="non-terminal residue" evidence="2">
    <location>
        <position position="1"/>
    </location>
</feature>
<evidence type="ECO:0000313" key="2">
    <source>
        <dbReference type="EMBL" id="MEQ2207436.1"/>
    </source>
</evidence>
<evidence type="ECO:0000313" key="3">
    <source>
        <dbReference type="Proteomes" id="UP001434883"/>
    </source>
</evidence>
<feature type="region of interest" description="Disordered" evidence="1">
    <location>
        <begin position="126"/>
        <end position="146"/>
    </location>
</feature>
<name>A0ABV0RH31_9TELE</name>